<comment type="caution">
    <text evidence="3">The sequence shown here is derived from an EMBL/GenBank/DDBJ whole genome shotgun (WGS) entry which is preliminary data.</text>
</comment>
<keyword evidence="1" id="KW-0812">Transmembrane</keyword>
<evidence type="ECO:0000313" key="4">
    <source>
        <dbReference type="Proteomes" id="UP001627154"/>
    </source>
</evidence>
<feature type="chain" id="PRO_5044862232" evidence="2">
    <location>
        <begin position="17"/>
        <end position="148"/>
    </location>
</feature>
<sequence length="148" mass="16507">MLQLLLLGLRSMFVSANDADDVTVEDAPNADFPGMPGGKMPTADELLKMLDSMTGLSDEDKENLRRDLLKQAAGALPSGSQAEYPQDEGFASRVVTSLFASQFLVLMVLLSIIALIFVFFGYKLYKSLSEREKKREEKKKNKQLKKKK</sequence>
<protein>
    <submittedName>
        <fullName evidence="3">Uncharacterized protein</fullName>
    </submittedName>
</protein>
<keyword evidence="4" id="KW-1185">Reference proteome</keyword>
<keyword evidence="1" id="KW-1133">Transmembrane helix</keyword>
<feature type="transmembrane region" description="Helical" evidence="1">
    <location>
        <begin position="103"/>
        <end position="125"/>
    </location>
</feature>
<keyword evidence="1" id="KW-0472">Membrane</keyword>
<evidence type="ECO:0000256" key="2">
    <source>
        <dbReference type="SAM" id="SignalP"/>
    </source>
</evidence>
<organism evidence="3 4">
    <name type="scientific">Trichogramma kaykai</name>
    <dbReference type="NCBI Taxonomy" id="54128"/>
    <lineage>
        <taxon>Eukaryota</taxon>
        <taxon>Metazoa</taxon>
        <taxon>Ecdysozoa</taxon>
        <taxon>Arthropoda</taxon>
        <taxon>Hexapoda</taxon>
        <taxon>Insecta</taxon>
        <taxon>Pterygota</taxon>
        <taxon>Neoptera</taxon>
        <taxon>Endopterygota</taxon>
        <taxon>Hymenoptera</taxon>
        <taxon>Apocrita</taxon>
        <taxon>Proctotrupomorpha</taxon>
        <taxon>Chalcidoidea</taxon>
        <taxon>Trichogrammatidae</taxon>
        <taxon>Trichogramma</taxon>
    </lineage>
</organism>
<reference evidence="3 4" key="1">
    <citation type="journal article" date="2024" name="bioRxiv">
        <title>A reference genome for Trichogramma kaykai: A tiny desert-dwelling parasitoid wasp with competing sex-ratio distorters.</title>
        <authorList>
            <person name="Culotta J."/>
            <person name="Lindsey A.R."/>
        </authorList>
    </citation>
    <scope>NUCLEOTIDE SEQUENCE [LARGE SCALE GENOMIC DNA]</scope>
    <source>
        <strain evidence="3 4">KSX58</strain>
    </source>
</reference>
<keyword evidence="2" id="KW-0732">Signal</keyword>
<feature type="signal peptide" evidence="2">
    <location>
        <begin position="1"/>
        <end position="16"/>
    </location>
</feature>
<proteinExistence type="predicted"/>
<gene>
    <name evidence="3" type="ORF">TKK_003310</name>
</gene>
<evidence type="ECO:0000256" key="1">
    <source>
        <dbReference type="SAM" id="Phobius"/>
    </source>
</evidence>
<accession>A0ABD2XGC3</accession>
<evidence type="ECO:0000313" key="3">
    <source>
        <dbReference type="EMBL" id="KAL3403903.1"/>
    </source>
</evidence>
<name>A0ABD2XGC3_9HYME</name>
<dbReference type="Proteomes" id="UP001627154">
    <property type="component" value="Unassembled WGS sequence"/>
</dbReference>
<dbReference type="EMBL" id="JBJJXI010000027">
    <property type="protein sequence ID" value="KAL3403903.1"/>
    <property type="molecule type" value="Genomic_DNA"/>
</dbReference>
<dbReference type="AlphaFoldDB" id="A0ABD2XGC3"/>